<accession>A0A7M7RHZ3</accession>
<feature type="compositionally biased region" description="Basic and acidic residues" evidence="1">
    <location>
        <begin position="27"/>
        <end position="39"/>
    </location>
</feature>
<feature type="region of interest" description="Disordered" evidence="1">
    <location>
        <begin position="1"/>
        <end position="63"/>
    </location>
</feature>
<keyword evidence="3" id="KW-1185">Reference proteome</keyword>
<evidence type="ECO:0000313" key="2">
    <source>
        <dbReference type="EnsemblMetazoa" id="XP_800023"/>
    </source>
</evidence>
<protein>
    <submittedName>
        <fullName evidence="2">Uncharacterized protein</fullName>
    </submittedName>
</protein>
<dbReference type="AlphaFoldDB" id="A0A7M7RHZ3"/>
<dbReference type="KEGG" id="spu:578897"/>
<reference evidence="3" key="1">
    <citation type="submission" date="2015-02" db="EMBL/GenBank/DDBJ databases">
        <title>Genome sequencing for Strongylocentrotus purpuratus.</title>
        <authorList>
            <person name="Murali S."/>
            <person name="Liu Y."/>
            <person name="Vee V."/>
            <person name="English A."/>
            <person name="Wang M."/>
            <person name="Skinner E."/>
            <person name="Han Y."/>
            <person name="Muzny D.M."/>
            <person name="Worley K.C."/>
            <person name="Gibbs R.A."/>
        </authorList>
    </citation>
    <scope>NUCLEOTIDE SEQUENCE</scope>
</reference>
<dbReference type="OMA" id="NTHTVHY"/>
<dbReference type="OrthoDB" id="5975019at2759"/>
<dbReference type="GeneID" id="578897"/>
<feature type="compositionally biased region" description="Acidic residues" evidence="1">
    <location>
        <begin position="40"/>
        <end position="51"/>
    </location>
</feature>
<dbReference type="Proteomes" id="UP000007110">
    <property type="component" value="Unassembled WGS sequence"/>
</dbReference>
<name>A0A7M7RHZ3_STRPU</name>
<proteinExistence type="predicted"/>
<reference evidence="2" key="2">
    <citation type="submission" date="2021-01" db="UniProtKB">
        <authorList>
            <consortium name="EnsemblMetazoa"/>
        </authorList>
    </citation>
    <scope>IDENTIFICATION</scope>
</reference>
<feature type="compositionally biased region" description="Acidic residues" evidence="1">
    <location>
        <begin position="1"/>
        <end position="26"/>
    </location>
</feature>
<dbReference type="EnsemblMetazoa" id="XM_794930">
    <property type="protein sequence ID" value="XP_800023"/>
    <property type="gene ID" value="LOC578897"/>
</dbReference>
<evidence type="ECO:0000313" key="3">
    <source>
        <dbReference type="Proteomes" id="UP000007110"/>
    </source>
</evidence>
<organism evidence="2 3">
    <name type="scientific">Strongylocentrotus purpuratus</name>
    <name type="common">Purple sea urchin</name>
    <dbReference type="NCBI Taxonomy" id="7668"/>
    <lineage>
        <taxon>Eukaryota</taxon>
        <taxon>Metazoa</taxon>
        <taxon>Echinodermata</taxon>
        <taxon>Eleutherozoa</taxon>
        <taxon>Echinozoa</taxon>
        <taxon>Echinoidea</taxon>
        <taxon>Euechinoidea</taxon>
        <taxon>Echinacea</taxon>
        <taxon>Camarodonta</taxon>
        <taxon>Echinidea</taxon>
        <taxon>Strongylocentrotidae</taxon>
        <taxon>Strongylocentrotus</taxon>
    </lineage>
</organism>
<sequence>MADQEQEEVSQQQEGEEQQEQEEEVKEEEKEEGKEGEKEEEKEEKEENTEEGSDKESPRAKRNKAFIAAEFNRVRESLDVEKTRITKPEYKEYSPFIWTSLEPYHNTYTVNYLLDYPEHVRHGYITRKTAIGIVDPEVSHSMDTSLDEVPKSSPRSPREEYMVPKINRGEKAKAAKGSTRLPHWPVVKYNRPSMANEKQLNWGDVPKLREDLHTKYSSNAQDRLKYDSKRTKHDWYRMDLAQLKDINEVSRSHMKVTCHAYLGTSAGAKKAITSLAKVLE</sequence>
<dbReference type="InParanoid" id="A0A7M7RHZ3"/>
<evidence type="ECO:0000256" key="1">
    <source>
        <dbReference type="SAM" id="MobiDB-lite"/>
    </source>
</evidence>
<dbReference type="RefSeq" id="XP_800023.2">
    <property type="nucleotide sequence ID" value="XM_794930.5"/>
</dbReference>